<evidence type="ECO:0000313" key="4">
    <source>
        <dbReference type="Proteomes" id="UP000516384"/>
    </source>
</evidence>
<proteinExistence type="predicted"/>
<keyword evidence="1" id="KW-0175">Coiled coil</keyword>
<dbReference type="AlphaFoldDB" id="A0A7H0Y3A5"/>
<dbReference type="SMART" id="SM00530">
    <property type="entry name" value="HTH_XRE"/>
    <property type="match status" value="1"/>
</dbReference>
<evidence type="ECO:0000313" key="3">
    <source>
        <dbReference type="EMBL" id="QNR65563.1"/>
    </source>
</evidence>
<protein>
    <submittedName>
        <fullName evidence="3">Helix-turn-helix transcriptional regulator</fullName>
    </submittedName>
</protein>
<evidence type="ECO:0000256" key="1">
    <source>
        <dbReference type="SAM" id="Coils"/>
    </source>
</evidence>
<dbReference type="RefSeq" id="WP_190297453.1">
    <property type="nucleotide sequence ID" value="NZ_CP061172.1"/>
</dbReference>
<dbReference type="CDD" id="cd00093">
    <property type="entry name" value="HTH_XRE"/>
    <property type="match status" value="1"/>
</dbReference>
<dbReference type="Proteomes" id="UP000516384">
    <property type="component" value="Chromosome"/>
</dbReference>
<dbReference type="InterPro" id="IPR010982">
    <property type="entry name" value="Lambda_DNA-bd_dom_sf"/>
</dbReference>
<feature type="coiled-coil region" evidence="1">
    <location>
        <begin position="115"/>
        <end position="149"/>
    </location>
</feature>
<organism evidence="3 4">
    <name type="scientific">Paenibacillus peoriae</name>
    <dbReference type="NCBI Taxonomy" id="59893"/>
    <lineage>
        <taxon>Bacteria</taxon>
        <taxon>Bacillati</taxon>
        <taxon>Bacillota</taxon>
        <taxon>Bacilli</taxon>
        <taxon>Bacillales</taxon>
        <taxon>Paenibacillaceae</taxon>
        <taxon>Paenibacillus</taxon>
    </lineage>
</organism>
<feature type="domain" description="HTH cro/C1-type" evidence="2">
    <location>
        <begin position="8"/>
        <end position="77"/>
    </location>
</feature>
<gene>
    <name evidence="3" type="ORF">IAQ67_16915</name>
</gene>
<dbReference type="PROSITE" id="PS50943">
    <property type="entry name" value="HTH_CROC1"/>
    <property type="match status" value="1"/>
</dbReference>
<sequence>METLGERINFARTKRGLTLKGLAAKLQIPVYDKNGQLIGVKNYTDTSLSYIENNKQRPSIDVMVAISDCLGVSIDWLARGEEYSGVKMETYGQEKLKFLFDITPKEELDNLDKFIQEMRNNLMLNNDKIEKLEEKITQIVINIDTDKKEDS</sequence>
<dbReference type="Gene3D" id="1.10.260.40">
    <property type="entry name" value="lambda repressor-like DNA-binding domains"/>
    <property type="match status" value="1"/>
</dbReference>
<dbReference type="EMBL" id="CP061172">
    <property type="protein sequence ID" value="QNR65563.1"/>
    <property type="molecule type" value="Genomic_DNA"/>
</dbReference>
<dbReference type="Pfam" id="PF12844">
    <property type="entry name" value="HTH_19"/>
    <property type="match status" value="1"/>
</dbReference>
<dbReference type="SUPFAM" id="SSF47413">
    <property type="entry name" value="lambda repressor-like DNA-binding domains"/>
    <property type="match status" value="1"/>
</dbReference>
<evidence type="ECO:0000259" key="2">
    <source>
        <dbReference type="PROSITE" id="PS50943"/>
    </source>
</evidence>
<reference evidence="3 4" key="1">
    <citation type="submission" date="2020-09" db="EMBL/GenBank/DDBJ databases">
        <title>Characterization of Paenibacillus peoriae strain ZF390 with broad-spectrum antimicrobial activity as a potential biocontrol agent.</title>
        <authorList>
            <person name="Li L."/>
            <person name="Zhao Y."/>
            <person name="Li B."/>
            <person name="Xie X."/>
        </authorList>
    </citation>
    <scope>NUCLEOTIDE SEQUENCE [LARGE SCALE GENOMIC DNA]</scope>
    <source>
        <strain evidence="3 4">ZF390</strain>
    </source>
</reference>
<name>A0A7H0Y3A5_9BACL</name>
<accession>A0A7H0Y3A5</accession>
<dbReference type="GO" id="GO:0003677">
    <property type="term" value="F:DNA binding"/>
    <property type="evidence" value="ECO:0007669"/>
    <property type="project" value="InterPro"/>
</dbReference>
<dbReference type="InterPro" id="IPR001387">
    <property type="entry name" value="Cro/C1-type_HTH"/>
</dbReference>